<evidence type="ECO:0000313" key="1">
    <source>
        <dbReference type="EMBL" id="KAI4454459.1"/>
    </source>
</evidence>
<sequence>MAVDEHVVEENTDTINAENKKIRNTVLDHFRKLTHNKEKIRMKSGIALLKHIFDNKDDENGKHELKYALNRLIRGLGASKDTSKIGFYTVLVALFNSIEDISVSDVFEHVKKELHSSGSNSKSEDIYLYLQENADIYGGQVLFYGALIRSNLYERASRDEKKYALEQLLLAGKKRNYLYLSSIAFIKELCEKTDVNEFKLIIWPLLRLEVEKPWQDQSVDTIYLLYSLRNKFSAIVNKKFLRQVLDSDDLCSKDTFKPLSNILLNIPRITGISHPIYELIAKDICCKNLTSDFIKEVDETLIRFNYNRHLIATKLISYCVTNTPDVDILPDLLNKNYIQHTLQYFKSVKSSKNTETLQEGIYSLFNAIIEVLKKDDTKSDTKIRVLKKLLFYPGIFIFEKITRSKIVQSIIATFNSDGVEKLAGLYRNVILGKNESFIQNGEQQACFNNDKVYASQLLVKLLSHPNSDKKIAWKIEQLKFLMDLSLFRNAEGRNVSVELAASLKDTFYRALNLNLPKLKDLRELLSNLVVDINNRLNQQQLLRNPLTDEGNEMWTKSLEYIHKLESKHKKVYSVFHTLVLHMSLQLFNDTKLATDSLKELYVCYERIRSDKGHLDETNTDDPLWIEVVVDLFLNLLSHKSSLLRNLINYVFPHLCKYLNVTAMHQILDVLDPKNEGNPLIASDESEDENEDVDSETDNESEDSDESADEDEEMEDNVNDKLKMAVQMALGGYKSDEESIDLDQMSETEGKQLDEALATAFKQFKPNIGKKSKKQKKEDEALTHFRVRVLDLIDLYLESEPSMYICLEIMVILLRILEFAIKDEHQKPLLNRTRSSLKKLSNVKKFKSIDDIEETTLSDLFNSLLEKGTKNFFIMQEMNDKISECCLFVIRCVEYLNSLEDVPKKIKKHSKKAIVSTISQSLEMYFTKRECYVPYGLFKSVMMSTWVGTFKLIPLVLQYIFDDEVKVFKKCQAIELGKIFFGNHRLLNMYTTVESFDETLQKFSENTVSFFNNPESDIKEKFVRDLMILLSVLKKSPVNHELIQWKDIGEKLIEFRTSVAIVKPTKVAFNKLCRVLQIDSNVTLKPNLIKLAGNVELSAQNGEITDKKSNKVKIDSTVKAGKKEKKLKTQASETNKLKKETQMLRIQSLSDGLSIDFTEVGLKNENLDDSSISAKRTHSDENTTEESDESPRKKMKNSKNIESKLLKKRKKKNNSN</sequence>
<protein>
    <submittedName>
        <fullName evidence="1">Myb-binding protein 1a family member</fullName>
    </submittedName>
</protein>
<organism evidence="1 2">
    <name type="scientific">Holotrichia oblita</name>
    <name type="common">Chafer beetle</name>
    <dbReference type="NCBI Taxonomy" id="644536"/>
    <lineage>
        <taxon>Eukaryota</taxon>
        <taxon>Metazoa</taxon>
        <taxon>Ecdysozoa</taxon>
        <taxon>Arthropoda</taxon>
        <taxon>Hexapoda</taxon>
        <taxon>Insecta</taxon>
        <taxon>Pterygota</taxon>
        <taxon>Neoptera</taxon>
        <taxon>Endopterygota</taxon>
        <taxon>Coleoptera</taxon>
        <taxon>Polyphaga</taxon>
        <taxon>Scarabaeiformia</taxon>
        <taxon>Scarabaeidae</taxon>
        <taxon>Melolonthinae</taxon>
        <taxon>Holotrichia</taxon>
    </lineage>
</organism>
<evidence type="ECO:0000313" key="2">
    <source>
        <dbReference type="Proteomes" id="UP001056778"/>
    </source>
</evidence>
<gene>
    <name evidence="1" type="ORF">MML48_9g00001487</name>
</gene>
<name>A0ACB9SKD9_HOLOL</name>
<reference evidence="1" key="1">
    <citation type="submission" date="2022-04" db="EMBL/GenBank/DDBJ databases">
        <title>Chromosome-scale genome assembly of Holotrichia oblita Faldermann.</title>
        <authorList>
            <person name="Rongchong L."/>
        </authorList>
    </citation>
    <scope>NUCLEOTIDE SEQUENCE</scope>
    <source>
        <strain evidence="1">81SQS9</strain>
    </source>
</reference>
<accession>A0ACB9SKD9</accession>
<proteinExistence type="predicted"/>
<dbReference type="EMBL" id="CM043023">
    <property type="protein sequence ID" value="KAI4454459.1"/>
    <property type="molecule type" value="Genomic_DNA"/>
</dbReference>
<keyword evidence="2" id="KW-1185">Reference proteome</keyword>
<comment type="caution">
    <text evidence="1">The sequence shown here is derived from an EMBL/GenBank/DDBJ whole genome shotgun (WGS) entry which is preliminary data.</text>
</comment>
<dbReference type="Proteomes" id="UP001056778">
    <property type="component" value="Chromosome 9"/>
</dbReference>